<protein>
    <submittedName>
        <fullName evidence="1">Ribbon-helix-helix protein, CopG family</fullName>
    </submittedName>
</protein>
<evidence type="ECO:0000313" key="1">
    <source>
        <dbReference type="EMBL" id="TFD78259.1"/>
    </source>
</evidence>
<dbReference type="AlphaFoldDB" id="A0A4R9BBG5"/>
<proteinExistence type="predicted"/>
<reference evidence="1 2" key="1">
    <citation type="submission" date="2019-03" db="EMBL/GenBank/DDBJ databases">
        <title>Genomics of glacier-inhabiting Cryobacterium strains.</title>
        <authorList>
            <person name="Liu Q."/>
            <person name="Xin Y.-H."/>
        </authorList>
    </citation>
    <scope>NUCLEOTIDE SEQUENCE [LARGE SCALE GENOMIC DNA]</scope>
    <source>
        <strain evidence="1 2">Hh4</strain>
    </source>
</reference>
<dbReference type="GO" id="GO:0006355">
    <property type="term" value="P:regulation of DNA-templated transcription"/>
    <property type="evidence" value="ECO:0007669"/>
    <property type="project" value="InterPro"/>
</dbReference>
<organism evidence="1 2">
    <name type="scientific">Cryobacterium fucosi</name>
    <dbReference type="NCBI Taxonomy" id="1259157"/>
    <lineage>
        <taxon>Bacteria</taxon>
        <taxon>Bacillati</taxon>
        <taxon>Actinomycetota</taxon>
        <taxon>Actinomycetes</taxon>
        <taxon>Micrococcales</taxon>
        <taxon>Microbacteriaceae</taxon>
        <taxon>Cryobacterium</taxon>
    </lineage>
</organism>
<dbReference type="EMBL" id="SOHH01000061">
    <property type="protein sequence ID" value="TFD78259.1"/>
    <property type="molecule type" value="Genomic_DNA"/>
</dbReference>
<dbReference type="OrthoDB" id="5083384at2"/>
<keyword evidence="2" id="KW-1185">Reference proteome</keyword>
<gene>
    <name evidence="1" type="ORF">E3T48_07410</name>
</gene>
<accession>A0A4R9BBG5</accession>
<evidence type="ECO:0000313" key="2">
    <source>
        <dbReference type="Proteomes" id="UP000298313"/>
    </source>
</evidence>
<dbReference type="Proteomes" id="UP000298313">
    <property type="component" value="Unassembled WGS sequence"/>
</dbReference>
<dbReference type="RefSeq" id="WP_134523327.1">
    <property type="nucleotide sequence ID" value="NZ_SOHH01000061.1"/>
</dbReference>
<name>A0A4R9BBG5_9MICO</name>
<dbReference type="InterPro" id="IPR010985">
    <property type="entry name" value="Ribbon_hlx_hlx"/>
</dbReference>
<dbReference type="SUPFAM" id="SSF47598">
    <property type="entry name" value="Ribbon-helix-helix"/>
    <property type="match status" value="1"/>
</dbReference>
<sequence length="67" mass="7571">MAMNLRLDAAHDELLEALAAQERRSKTEVVKMAIEERAAKADKSARTRAIFERIMQEDAELLDALSK</sequence>
<comment type="caution">
    <text evidence="1">The sequence shown here is derived from an EMBL/GenBank/DDBJ whole genome shotgun (WGS) entry which is preliminary data.</text>
</comment>